<dbReference type="Proteomes" id="UP000177693">
    <property type="component" value="Unassembled WGS sequence"/>
</dbReference>
<feature type="transmembrane region" description="Helical" evidence="1">
    <location>
        <begin position="5"/>
        <end position="25"/>
    </location>
</feature>
<protein>
    <recommendedName>
        <fullName evidence="4">Solute-binding protein family 3/N-terminal domain-containing protein</fullName>
    </recommendedName>
</protein>
<dbReference type="PANTHER" id="PTHR35841:SF1">
    <property type="entry name" value="PHOSPHONATES-BINDING PERIPLASMIC PROTEIN"/>
    <property type="match status" value="1"/>
</dbReference>
<keyword evidence="1" id="KW-1133">Transmembrane helix</keyword>
<dbReference type="SUPFAM" id="SSF53850">
    <property type="entry name" value="Periplasmic binding protein-like II"/>
    <property type="match status" value="1"/>
</dbReference>
<accession>A0A1F6Y6Z1</accession>
<evidence type="ECO:0000256" key="1">
    <source>
        <dbReference type="SAM" id="Phobius"/>
    </source>
</evidence>
<evidence type="ECO:0000313" key="2">
    <source>
        <dbReference type="EMBL" id="OGJ02105.1"/>
    </source>
</evidence>
<sequence length="318" mass="35350">MKKIIFGLGIIITLLTVLIVSWIRVDTKPAEVATSQVAEPDRSKTFIIGIASESNDLVAEDTKEYETLANYISSKLVSKGITASKVINLVSISGMAQLMRQGRIDILIDSPFPTYVINKLSGAQPIAIRWKNGYEKYNSVIYANASSGIKTLNDLKGKMLVFEDPYSTSGYFLPKSELLDKKYKLVEKTRGQIVGKDEIGYYFSFDGYGEVDKGNAAAAVEIGYKFDENLALHPGAYIVLFKTIDVYRHVVLARSDMDPTLKSELMSILLDMNKDPKGIKVLADISQTSKFSILPNMDVAFNGIRELTKYIEQEIVAR</sequence>
<name>A0A1F6Y6Z1_9BACT</name>
<evidence type="ECO:0000313" key="3">
    <source>
        <dbReference type="Proteomes" id="UP000177693"/>
    </source>
</evidence>
<reference evidence="2 3" key="1">
    <citation type="journal article" date="2016" name="Nat. Commun.">
        <title>Thousands of microbial genomes shed light on interconnected biogeochemical processes in an aquifer system.</title>
        <authorList>
            <person name="Anantharaman K."/>
            <person name="Brown C.T."/>
            <person name="Hug L.A."/>
            <person name="Sharon I."/>
            <person name="Castelle C.J."/>
            <person name="Probst A.J."/>
            <person name="Thomas B.C."/>
            <person name="Singh A."/>
            <person name="Wilkins M.J."/>
            <person name="Karaoz U."/>
            <person name="Brodie E.L."/>
            <person name="Williams K.H."/>
            <person name="Hubbard S.S."/>
            <person name="Banfield J.F."/>
        </authorList>
    </citation>
    <scope>NUCLEOTIDE SEQUENCE [LARGE SCALE GENOMIC DNA]</scope>
</reference>
<dbReference type="PANTHER" id="PTHR35841">
    <property type="entry name" value="PHOSPHONATES-BINDING PERIPLASMIC PROTEIN"/>
    <property type="match status" value="1"/>
</dbReference>
<dbReference type="AlphaFoldDB" id="A0A1F6Y6Z1"/>
<proteinExistence type="predicted"/>
<keyword evidence="1" id="KW-0812">Transmembrane</keyword>
<gene>
    <name evidence="2" type="ORF">A3I23_01205</name>
</gene>
<dbReference type="Pfam" id="PF12974">
    <property type="entry name" value="Phosphonate-bd"/>
    <property type="match status" value="1"/>
</dbReference>
<comment type="caution">
    <text evidence="2">The sequence shown here is derived from an EMBL/GenBank/DDBJ whole genome shotgun (WGS) entry which is preliminary data.</text>
</comment>
<dbReference type="EMBL" id="MFVL01000006">
    <property type="protein sequence ID" value="OGJ02105.1"/>
    <property type="molecule type" value="Genomic_DNA"/>
</dbReference>
<keyword evidence="1" id="KW-0472">Membrane</keyword>
<dbReference type="Gene3D" id="3.40.190.10">
    <property type="entry name" value="Periplasmic binding protein-like II"/>
    <property type="match status" value="2"/>
</dbReference>
<organism evidence="2 3">
    <name type="scientific">Candidatus Nomurabacteria bacterium RIFCSPLOWO2_02_FULL_40_67</name>
    <dbReference type="NCBI Taxonomy" id="1801787"/>
    <lineage>
        <taxon>Bacteria</taxon>
        <taxon>Candidatus Nomuraibacteriota</taxon>
    </lineage>
</organism>
<evidence type="ECO:0008006" key="4">
    <source>
        <dbReference type="Google" id="ProtNLM"/>
    </source>
</evidence>